<evidence type="ECO:0000313" key="2">
    <source>
        <dbReference type="EMBL" id="KAF2500657.1"/>
    </source>
</evidence>
<name>A0A6A6RB19_9PEZI</name>
<feature type="region of interest" description="Disordered" evidence="1">
    <location>
        <begin position="1"/>
        <end position="20"/>
    </location>
</feature>
<protein>
    <submittedName>
        <fullName evidence="2">Uncharacterized protein</fullName>
    </submittedName>
</protein>
<sequence length="289" mass="30768">MAARSRKMSGTIEQSAAGPRQTVTHLWVSNVDGPVPVRDAVRYFFLAHYLYDSQGRPVEPVTFRPNSLTFRLVRNAQDTPPFNGQNGPNNAGPVNAPPPANAFEETDTTSDQAELLNRPTSNPSTAPTPSLTYSDSTLSTQPRRHAPPSQGSAVASDIAAVENNLPMNPTLADAFGNDETLFEDTPAMQGADGEFVTGPKYIMKKPTSPRRISTRSMLSVPAVVGVEAFGVGAQGDAEGLVVEDEEGVEAWVEVLIVEVEGDAEARALRSKKQIKGAPAALRGDSGNRG</sequence>
<feature type="region of interest" description="Disordered" evidence="1">
    <location>
        <begin position="77"/>
        <end position="154"/>
    </location>
</feature>
<accession>A0A6A6RB19</accession>
<gene>
    <name evidence="2" type="ORF">BU16DRAFT_557114</name>
</gene>
<dbReference type="AlphaFoldDB" id="A0A6A6RB19"/>
<organism evidence="2 3">
    <name type="scientific">Lophium mytilinum</name>
    <dbReference type="NCBI Taxonomy" id="390894"/>
    <lineage>
        <taxon>Eukaryota</taxon>
        <taxon>Fungi</taxon>
        <taxon>Dikarya</taxon>
        <taxon>Ascomycota</taxon>
        <taxon>Pezizomycotina</taxon>
        <taxon>Dothideomycetes</taxon>
        <taxon>Pleosporomycetidae</taxon>
        <taxon>Mytilinidiales</taxon>
        <taxon>Mytilinidiaceae</taxon>
        <taxon>Lophium</taxon>
    </lineage>
</organism>
<reference evidence="2" key="1">
    <citation type="journal article" date="2020" name="Stud. Mycol.">
        <title>101 Dothideomycetes genomes: a test case for predicting lifestyles and emergence of pathogens.</title>
        <authorList>
            <person name="Haridas S."/>
            <person name="Albert R."/>
            <person name="Binder M."/>
            <person name="Bloem J."/>
            <person name="Labutti K."/>
            <person name="Salamov A."/>
            <person name="Andreopoulos B."/>
            <person name="Baker S."/>
            <person name="Barry K."/>
            <person name="Bills G."/>
            <person name="Bluhm B."/>
            <person name="Cannon C."/>
            <person name="Castanera R."/>
            <person name="Culley D."/>
            <person name="Daum C."/>
            <person name="Ezra D."/>
            <person name="Gonzalez J."/>
            <person name="Henrissat B."/>
            <person name="Kuo A."/>
            <person name="Liang C."/>
            <person name="Lipzen A."/>
            <person name="Lutzoni F."/>
            <person name="Magnuson J."/>
            <person name="Mondo S."/>
            <person name="Nolan M."/>
            <person name="Ohm R."/>
            <person name="Pangilinan J."/>
            <person name="Park H.-J."/>
            <person name="Ramirez L."/>
            <person name="Alfaro M."/>
            <person name="Sun H."/>
            <person name="Tritt A."/>
            <person name="Yoshinaga Y."/>
            <person name="Zwiers L.-H."/>
            <person name="Turgeon B."/>
            <person name="Goodwin S."/>
            <person name="Spatafora J."/>
            <person name="Crous P."/>
            <person name="Grigoriev I."/>
        </authorList>
    </citation>
    <scope>NUCLEOTIDE SEQUENCE</scope>
    <source>
        <strain evidence="2">CBS 269.34</strain>
    </source>
</reference>
<evidence type="ECO:0000256" key="1">
    <source>
        <dbReference type="SAM" id="MobiDB-lite"/>
    </source>
</evidence>
<feature type="compositionally biased region" description="Low complexity" evidence="1">
    <location>
        <begin position="119"/>
        <end position="132"/>
    </location>
</feature>
<dbReference type="EMBL" id="MU004183">
    <property type="protein sequence ID" value="KAF2500657.1"/>
    <property type="molecule type" value="Genomic_DNA"/>
</dbReference>
<keyword evidence="3" id="KW-1185">Reference proteome</keyword>
<feature type="compositionally biased region" description="Low complexity" evidence="1">
    <location>
        <begin position="80"/>
        <end position="94"/>
    </location>
</feature>
<evidence type="ECO:0000313" key="3">
    <source>
        <dbReference type="Proteomes" id="UP000799750"/>
    </source>
</evidence>
<proteinExistence type="predicted"/>
<dbReference type="OrthoDB" id="3792817at2759"/>
<dbReference type="Proteomes" id="UP000799750">
    <property type="component" value="Unassembled WGS sequence"/>
</dbReference>